<evidence type="ECO:0000256" key="8">
    <source>
        <dbReference type="ARBA" id="ARBA00022741"/>
    </source>
</evidence>
<name>A0A1H8MWX7_9RHOB</name>
<dbReference type="CDD" id="cd12914">
    <property type="entry name" value="PDC1_DGC_like"/>
    <property type="match status" value="1"/>
</dbReference>
<dbReference type="PROSITE" id="PS50109">
    <property type="entry name" value="HIS_KIN"/>
    <property type="match status" value="1"/>
</dbReference>
<evidence type="ECO:0000256" key="4">
    <source>
        <dbReference type="ARBA" id="ARBA00022475"/>
    </source>
</evidence>
<dbReference type="InterPro" id="IPR036890">
    <property type="entry name" value="HATPase_C_sf"/>
</dbReference>
<dbReference type="STRING" id="569882.SAMN04490248_102299"/>
<evidence type="ECO:0000256" key="3">
    <source>
        <dbReference type="ARBA" id="ARBA00012438"/>
    </source>
</evidence>
<sequence length="601" mass="64673">MRRALDPACVSRQDFGMKLSRALALAGLFLLLGLGLYHLSAAWFRAGETTRAEGRLSLYRASTQAEIDRFSHLTFVLARDPFVLAALPGDGRETLNRRFAAVADRAGLEAVYLMDTTGLTIAANNAGQPGSFVGQNYAFRPYFKEAMAGRQGRFYGIGATTGRPGYFMAEAVTTPSGETLGVVAIKLDLGKLERSWQDSGEQVLLSNADGVVLLASDPDWRYRSLSGLSAAQRAEIARAQQFSDLPLDPLDWRPLPGNRADIGAERQIHLTSAALPHGWRLHYFASESPVRTRAWLAVVIAAVIAAIAVLVAQSRRSARIGAALRRSEAEEADLRQANARLAVEIEERRAAEARLERTRDELARASRLAALGRLAASVTHELGQPIAAMRNHLVAMEISGRAASLAKLSGLVERMEGITRQLKFFASPDPEAMGPVDLRDAIRGAATLIAANIEGADVHLRMDLPDDPVVVTGSRLRLEQVATNLMRNAVDAMQEAQAKELSVSLTTAGDYARLDIRDTGTGLSGTELSELTEPFTTTKPSGQGMGLGLAISADILRDHGGRMRARDRRAGPGAVFSVELPLAAATDPAPSGHRAHEEAQP</sequence>
<dbReference type="Gene3D" id="3.30.565.10">
    <property type="entry name" value="Histidine kinase-like ATPase, C-terminal domain"/>
    <property type="match status" value="1"/>
</dbReference>
<evidence type="ECO:0000256" key="13">
    <source>
        <dbReference type="ARBA" id="ARBA00023136"/>
    </source>
</evidence>
<gene>
    <name evidence="18" type="ORF">SAMN04490248_102299</name>
</gene>
<dbReference type="SUPFAM" id="SSF103190">
    <property type="entry name" value="Sensory domain-like"/>
    <property type="match status" value="1"/>
</dbReference>
<evidence type="ECO:0000256" key="10">
    <source>
        <dbReference type="ARBA" id="ARBA00022840"/>
    </source>
</evidence>
<evidence type="ECO:0000256" key="15">
    <source>
        <dbReference type="SAM" id="MobiDB-lite"/>
    </source>
</evidence>
<keyword evidence="14" id="KW-0175">Coiled coil</keyword>
<dbReference type="Pfam" id="PF02518">
    <property type="entry name" value="HATPase_c"/>
    <property type="match status" value="1"/>
</dbReference>
<dbReference type="InterPro" id="IPR003594">
    <property type="entry name" value="HATPase_dom"/>
</dbReference>
<evidence type="ECO:0000256" key="2">
    <source>
        <dbReference type="ARBA" id="ARBA00004651"/>
    </source>
</evidence>
<evidence type="ECO:0000256" key="11">
    <source>
        <dbReference type="ARBA" id="ARBA00022989"/>
    </source>
</evidence>
<reference evidence="18 19" key="1">
    <citation type="submission" date="2016-10" db="EMBL/GenBank/DDBJ databases">
        <authorList>
            <person name="de Groot N.N."/>
        </authorList>
    </citation>
    <scope>NUCLEOTIDE SEQUENCE [LARGE SCALE GENOMIC DNA]</scope>
    <source>
        <strain evidence="18 19">DSM 27842</strain>
    </source>
</reference>
<evidence type="ECO:0000256" key="14">
    <source>
        <dbReference type="SAM" id="Coils"/>
    </source>
</evidence>
<organism evidence="18 19">
    <name type="scientific">Salinihabitans flavidus</name>
    <dbReference type="NCBI Taxonomy" id="569882"/>
    <lineage>
        <taxon>Bacteria</taxon>
        <taxon>Pseudomonadati</taxon>
        <taxon>Pseudomonadota</taxon>
        <taxon>Alphaproteobacteria</taxon>
        <taxon>Rhodobacterales</taxon>
        <taxon>Roseobacteraceae</taxon>
        <taxon>Salinihabitans</taxon>
    </lineage>
</organism>
<dbReference type="EMBL" id="FODS01000002">
    <property type="protein sequence ID" value="SEO21780.1"/>
    <property type="molecule type" value="Genomic_DNA"/>
</dbReference>
<dbReference type="GO" id="GO:0000155">
    <property type="term" value="F:phosphorelay sensor kinase activity"/>
    <property type="evidence" value="ECO:0007669"/>
    <property type="project" value="InterPro"/>
</dbReference>
<protein>
    <recommendedName>
        <fullName evidence="3">histidine kinase</fullName>
        <ecNumber evidence="3">2.7.13.3</ecNumber>
    </recommendedName>
</protein>
<evidence type="ECO:0000256" key="16">
    <source>
        <dbReference type="SAM" id="Phobius"/>
    </source>
</evidence>
<dbReference type="InterPro" id="IPR004358">
    <property type="entry name" value="Sig_transdc_His_kin-like_C"/>
</dbReference>
<proteinExistence type="predicted"/>
<evidence type="ECO:0000256" key="6">
    <source>
        <dbReference type="ARBA" id="ARBA00022679"/>
    </source>
</evidence>
<keyword evidence="6" id="KW-0808">Transferase</keyword>
<dbReference type="CDD" id="cd00082">
    <property type="entry name" value="HisKA"/>
    <property type="match status" value="1"/>
</dbReference>
<feature type="transmembrane region" description="Helical" evidence="16">
    <location>
        <begin position="294"/>
        <end position="312"/>
    </location>
</feature>
<feature type="domain" description="Histidine kinase" evidence="17">
    <location>
        <begin position="377"/>
        <end position="584"/>
    </location>
</feature>
<evidence type="ECO:0000256" key="12">
    <source>
        <dbReference type="ARBA" id="ARBA00023012"/>
    </source>
</evidence>
<dbReference type="Gene3D" id="6.10.250.3020">
    <property type="match status" value="1"/>
</dbReference>
<dbReference type="Gene3D" id="1.10.287.130">
    <property type="match status" value="1"/>
</dbReference>
<dbReference type="PIRSF" id="PIRSF036431">
    <property type="entry name" value="STHK_DctB"/>
    <property type="match status" value="1"/>
</dbReference>
<keyword evidence="5" id="KW-0597">Phosphoprotein</keyword>
<evidence type="ECO:0000259" key="17">
    <source>
        <dbReference type="PROSITE" id="PS50109"/>
    </source>
</evidence>
<dbReference type="InterPro" id="IPR017055">
    <property type="entry name" value="Sig_transdc_His_kinase_DctB"/>
</dbReference>
<comment type="subcellular location">
    <subcellularLocation>
        <location evidence="2">Cell membrane</location>
        <topology evidence="2">Multi-pass membrane protein</topology>
    </subcellularLocation>
</comment>
<keyword evidence="11 16" id="KW-1133">Transmembrane helix</keyword>
<dbReference type="EC" id="2.7.13.3" evidence="3"/>
<evidence type="ECO:0000313" key="18">
    <source>
        <dbReference type="EMBL" id="SEO21780.1"/>
    </source>
</evidence>
<feature type="region of interest" description="Disordered" evidence="15">
    <location>
        <begin position="525"/>
        <end position="546"/>
    </location>
</feature>
<dbReference type="PANTHER" id="PTHR43065">
    <property type="entry name" value="SENSOR HISTIDINE KINASE"/>
    <property type="match status" value="1"/>
</dbReference>
<dbReference type="InterPro" id="IPR033479">
    <property type="entry name" value="dCache_1"/>
</dbReference>
<feature type="coiled-coil region" evidence="14">
    <location>
        <begin position="324"/>
        <end position="368"/>
    </location>
</feature>
<dbReference type="GO" id="GO:0005886">
    <property type="term" value="C:plasma membrane"/>
    <property type="evidence" value="ECO:0007669"/>
    <property type="project" value="UniProtKB-SubCell"/>
</dbReference>
<keyword evidence="9 18" id="KW-0418">Kinase</keyword>
<keyword evidence="8" id="KW-0547">Nucleotide-binding</keyword>
<dbReference type="InterPro" id="IPR029151">
    <property type="entry name" value="Sensor-like_sf"/>
</dbReference>
<evidence type="ECO:0000313" key="19">
    <source>
        <dbReference type="Proteomes" id="UP000198893"/>
    </source>
</evidence>
<evidence type="ECO:0000256" key="1">
    <source>
        <dbReference type="ARBA" id="ARBA00000085"/>
    </source>
</evidence>
<dbReference type="Proteomes" id="UP000198893">
    <property type="component" value="Unassembled WGS sequence"/>
</dbReference>
<evidence type="ECO:0000256" key="5">
    <source>
        <dbReference type="ARBA" id="ARBA00022553"/>
    </source>
</evidence>
<dbReference type="InterPro" id="IPR003661">
    <property type="entry name" value="HisK_dim/P_dom"/>
</dbReference>
<keyword evidence="4" id="KW-1003">Cell membrane</keyword>
<dbReference type="Pfam" id="PF02743">
    <property type="entry name" value="dCache_1"/>
    <property type="match status" value="1"/>
</dbReference>
<dbReference type="SMART" id="SM00388">
    <property type="entry name" value="HisKA"/>
    <property type="match status" value="1"/>
</dbReference>
<keyword evidence="7 16" id="KW-0812">Transmembrane</keyword>
<dbReference type="Gene3D" id="3.30.450.20">
    <property type="entry name" value="PAS domain"/>
    <property type="match status" value="2"/>
</dbReference>
<dbReference type="PRINTS" id="PR00344">
    <property type="entry name" value="BCTRLSENSOR"/>
</dbReference>
<keyword evidence="12" id="KW-0902">Two-component regulatory system</keyword>
<dbReference type="SMART" id="SM00387">
    <property type="entry name" value="HATPase_c"/>
    <property type="match status" value="1"/>
</dbReference>
<keyword evidence="10" id="KW-0067">ATP-binding</keyword>
<dbReference type="PANTHER" id="PTHR43065:SF46">
    <property type="entry name" value="C4-DICARBOXYLATE TRANSPORT SENSOR PROTEIN DCTB"/>
    <property type="match status" value="1"/>
</dbReference>
<keyword evidence="13 16" id="KW-0472">Membrane</keyword>
<keyword evidence="19" id="KW-1185">Reference proteome</keyword>
<comment type="catalytic activity">
    <reaction evidence="1">
        <text>ATP + protein L-histidine = ADP + protein N-phospho-L-histidine.</text>
        <dbReference type="EC" id="2.7.13.3"/>
    </reaction>
</comment>
<dbReference type="SUPFAM" id="SSF55874">
    <property type="entry name" value="ATPase domain of HSP90 chaperone/DNA topoisomerase II/histidine kinase"/>
    <property type="match status" value="1"/>
</dbReference>
<dbReference type="GO" id="GO:0005524">
    <property type="term" value="F:ATP binding"/>
    <property type="evidence" value="ECO:0007669"/>
    <property type="project" value="UniProtKB-KW"/>
</dbReference>
<evidence type="ECO:0000256" key="7">
    <source>
        <dbReference type="ARBA" id="ARBA00022692"/>
    </source>
</evidence>
<accession>A0A1H8MWX7</accession>
<evidence type="ECO:0000256" key="9">
    <source>
        <dbReference type="ARBA" id="ARBA00022777"/>
    </source>
</evidence>
<feature type="compositionally biased region" description="Polar residues" evidence="15">
    <location>
        <begin position="525"/>
        <end position="541"/>
    </location>
</feature>
<dbReference type="AlphaFoldDB" id="A0A1H8MWX7"/>
<dbReference type="InterPro" id="IPR005467">
    <property type="entry name" value="His_kinase_dom"/>
</dbReference>